<dbReference type="GO" id="GO:0006508">
    <property type="term" value="P:proteolysis"/>
    <property type="evidence" value="ECO:0007669"/>
    <property type="project" value="InterPro"/>
</dbReference>
<name>A0A3B0URF6_9ZZZZ</name>
<dbReference type="Pfam" id="PF07676">
    <property type="entry name" value="PD40"/>
    <property type="match status" value="4"/>
</dbReference>
<dbReference type="Pfam" id="PF00326">
    <property type="entry name" value="Peptidase_S9"/>
    <property type="match status" value="1"/>
</dbReference>
<dbReference type="PANTHER" id="PTHR42776">
    <property type="entry name" value="SERINE PEPTIDASE S9 FAMILY MEMBER"/>
    <property type="match status" value="1"/>
</dbReference>
<dbReference type="SUPFAM" id="SSF82171">
    <property type="entry name" value="DPP6 N-terminal domain-like"/>
    <property type="match status" value="1"/>
</dbReference>
<dbReference type="Gene3D" id="2.120.10.30">
    <property type="entry name" value="TolB, C-terminal domain"/>
    <property type="match status" value="2"/>
</dbReference>
<dbReference type="AlphaFoldDB" id="A0A3B0URF6"/>
<sequence length="662" mass="73347">MKNLNRTFLILTSVLLAIPGFSQSSAKKPFQLQDLRKLVRISSPRISPNGKQVALIATRPDWKKDKTKQEIDMVQVADGSLRKLTFQRKGLSTLRWSPDGKQLAFLAKDLKSKKAQLYVMPMNGGDAVRITNSKTGVDSYAWSPDGKQFAYIAQDTIANPKAIKHHEDAFRVTDNNYMARAEVQPWHLWVVPAKGGKAKQLSNGKWSLGTDQGSMSAPAWTADGKSVVFCKYPNVWEGNAWHSVLASVNVQTGKVQPLVSDEGSTDPAFAPGGKTLAFIRPRNGDQNNGFAVYVRENGKINDATAALARNINNFVWLPDGKSMLLMAEKGTREVMWQQPAQGKAKILNTGDVLPGSRGVSVSKSGVIAFTGSTSSHPAELYIMKSVNGQPHRLTNFNAFVDSLTIAKNEGINWKLDGFQEDGVLTYPVHFEKGRKYPLVLVVHGGPEGASTVRFSPLVQLLAAQGFLVFQPNYRGSINLGDSYQHAIYRNTGKGPGEDVMAGLKKVEEKGIVDKSNVGVTGWSYGGYMASWLIGNYPDVWKAAVSGAALNDWVMDYTIAYYQKGDLYFFGGSPWVKKYWKIWREQSPIAYALKIKAPTLIMGDAGDPNVPVVNSYEMFHALRDNGVTTEFYVYPANTHFPHDIVRTTDIYRRWVGWMVKYLK</sequence>
<proteinExistence type="predicted"/>
<feature type="domain" description="Peptidase S9 prolyl oligopeptidase catalytic" evidence="3">
    <location>
        <begin position="454"/>
        <end position="662"/>
    </location>
</feature>
<dbReference type="InterPro" id="IPR001375">
    <property type="entry name" value="Peptidase_S9_cat"/>
</dbReference>
<evidence type="ECO:0000256" key="2">
    <source>
        <dbReference type="ARBA" id="ARBA00022825"/>
    </source>
</evidence>
<dbReference type="EMBL" id="UOET01000299">
    <property type="protein sequence ID" value="VAW28932.1"/>
    <property type="molecule type" value="Genomic_DNA"/>
</dbReference>
<gene>
    <name evidence="4" type="ORF">MNBD_BACTEROID07-205</name>
</gene>
<accession>A0A3B0URF6</accession>
<keyword evidence="1" id="KW-0378">Hydrolase</keyword>
<dbReference type="InterPro" id="IPR011042">
    <property type="entry name" value="6-blade_b-propeller_TolB-like"/>
</dbReference>
<keyword evidence="2" id="KW-0720">Serine protease</keyword>
<dbReference type="Gene3D" id="3.40.50.1820">
    <property type="entry name" value="alpha/beta hydrolase"/>
    <property type="match status" value="1"/>
</dbReference>
<dbReference type="InterPro" id="IPR029058">
    <property type="entry name" value="AB_hydrolase_fold"/>
</dbReference>
<dbReference type="InterPro" id="IPR011659">
    <property type="entry name" value="WD40"/>
</dbReference>
<evidence type="ECO:0000313" key="4">
    <source>
        <dbReference type="EMBL" id="VAW28932.1"/>
    </source>
</evidence>
<reference evidence="4" key="1">
    <citation type="submission" date="2018-06" db="EMBL/GenBank/DDBJ databases">
        <authorList>
            <person name="Zhirakovskaya E."/>
        </authorList>
    </citation>
    <scope>NUCLEOTIDE SEQUENCE</scope>
</reference>
<dbReference type="PANTHER" id="PTHR42776:SF27">
    <property type="entry name" value="DIPEPTIDYL PEPTIDASE FAMILY MEMBER 6"/>
    <property type="match status" value="1"/>
</dbReference>
<evidence type="ECO:0000256" key="1">
    <source>
        <dbReference type="ARBA" id="ARBA00022801"/>
    </source>
</evidence>
<evidence type="ECO:0000259" key="3">
    <source>
        <dbReference type="Pfam" id="PF00326"/>
    </source>
</evidence>
<protein>
    <submittedName>
        <fullName evidence="4">TolB protein, periplasmic protein involved in the tonb-independent uptake of group A colicins</fullName>
    </submittedName>
</protein>
<dbReference type="SUPFAM" id="SSF53474">
    <property type="entry name" value="alpha/beta-Hydrolases"/>
    <property type="match status" value="1"/>
</dbReference>
<organism evidence="4">
    <name type="scientific">hydrothermal vent metagenome</name>
    <dbReference type="NCBI Taxonomy" id="652676"/>
    <lineage>
        <taxon>unclassified sequences</taxon>
        <taxon>metagenomes</taxon>
        <taxon>ecological metagenomes</taxon>
    </lineage>
</organism>
<keyword evidence="2" id="KW-0645">Protease</keyword>
<dbReference type="GO" id="GO:0004252">
    <property type="term" value="F:serine-type endopeptidase activity"/>
    <property type="evidence" value="ECO:0007669"/>
    <property type="project" value="TreeGrafter"/>
</dbReference>